<name>A0A9P8RS03_9PEZI</name>
<dbReference type="Proteomes" id="UP000750711">
    <property type="component" value="Unassembled WGS sequence"/>
</dbReference>
<dbReference type="AlphaFoldDB" id="A0A9P8RS03"/>
<evidence type="ECO:0000313" key="3">
    <source>
        <dbReference type="Proteomes" id="UP000750711"/>
    </source>
</evidence>
<feature type="region of interest" description="Disordered" evidence="1">
    <location>
        <begin position="24"/>
        <end position="45"/>
    </location>
</feature>
<proteinExistence type="predicted"/>
<evidence type="ECO:0000313" key="2">
    <source>
        <dbReference type="EMBL" id="KAH0562820.1"/>
    </source>
</evidence>
<organism evidence="2 3">
    <name type="scientific">Trichoglossum hirsutum</name>
    <dbReference type="NCBI Taxonomy" id="265104"/>
    <lineage>
        <taxon>Eukaryota</taxon>
        <taxon>Fungi</taxon>
        <taxon>Dikarya</taxon>
        <taxon>Ascomycota</taxon>
        <taxon>Pezizomycotina</taxon>
        <taxon>Geoglossomycetes</taxon>
        <taxon>Geoglossales</taxon>
        <taxon>Geoglossaceae</taxon>
        <taxon>Trichoglossum</taxon>
    </lineage>
</organism>
<gene>
    <name evidence="2" type="ORF">GP486_002558</name>
</gene>
<dbReference type="PANTHER" id="PTHR42100:SF1">
    <property type="entry name" value="OXIDOREDUCTASE 178 KDA SUBUNIT, PUTATIVE (AFU_ORTHOLOGUE AFUA_8G04320)-RELATED"/>
    <property type="match status" value="1"/>
</dbReference>
<dbReference type="InterPro" id="IPR034444">
    <property type="entry name" value="Nuo17.8"/>
</dbReference>
<evidence type="ECO:0000256" key="1">
    <source>
        <dbReference type="SAM" id="MobiDB-lite"/>
    </source>
</evidence>
<dbReference type="EMBL" id="JAGHQM010000291">
    <property type="protein sequence ID" value="KAH0562820.1"/>
    <property type="molecule type" value="Genomic_DNA"/>
</dbReference>
<comment type="caution">
    <text evidence="2">The sequence shown here is derived from an EMBL/GenBank/DDBJ whole genome shotgun (WGS) entry which is preliminary data.</text>
</comment>
<reference evidence="2" key="1">
    <citation type="submission" date="2021-03" db="EMBL/GenBank/DDBJ databases">
        <title>Comparative genomics and phylogenomic investigation of the class Geoglossomycetes provide insights into ecological specialization and systematics.</title>
        <authorList>
            <person name="Melie T."/>
            <person name="Pirro S."/>
            <person name="Miller A.N."/>
            <person name="Quandt A."/>
        </authorList>
    </citation>
    <scope>NUCLEOTIDE SEQUENCE</scope>
    <source>
        <strain evidence="2">CAQ_001_2017</strain>
    </source>
</reference>
<sequence length="178" mass="20054">MLALRRDLTSSASRTRTIVQRARRRFASTEHGEPAHHSHHASGPKEEPIGRGFFIGLGLIPLSLLVYQLSQPSESGEHHALTKLIQSYSNYHDRWTERNALHTRMAEQAAFDRHLFQGSPGGKTVELRFPEIFNTGAPWNVVAGSQANLDELIAHYQKQNRDEEARKQAVLAAKERGK</sequence>
<protein>
    <recommendedName>
        <fullName evidence="4">NADH-ubiquinone oxidoreductase 17.8 kDa subunit</fullName>
    </recommendedName>
</protein>
<keyword evidence="3" id="KW-1185">Reference proteome</keyword>
<feature type="compositionally biased region" description="Basic and acidic residues" evidence="1">
    <location>
        <begin position="27"/>
        <end position="36"/>
    </location>
</feature>
<dbReference type="PANTHER" id="PTHR42100">
    <property type="entry name" value="OXIDOREDUCTASE 178 KDA SUBUNIT, PUTATIVE (AFU_ORTHOLOGUE AFUA_8G04320)-RELATED"/>
    <property type="match status" value="1"/>
</dbReference>
<accession>A0A9P8RS03</accession>
<evidence type="ECO:0008006" key="4">
    <source>
        <dbReference type="Google" id="ProtNLM"/>
    </source>
</evidence>
<dbReference type="GO" id="GO:0005739">
    <property type="term" value="C:mitochondrion"/>
    <property type="evidence" value="ECO:0007669"/>
    <property type="project" value="InterPro"/>
</dbReference>